<dbReference type="Gene3D" id="1.20.1250.20">
    <property type="entry name" value="MFS general substrate transporter like domains"/>
    <property type="match status" value="1"/>
</dbReference>
<dbReference type="InterPro" id="IPR011701">
    <property type="entry name" value="MFS"/>
</dbReference>
<dbReference type="FunFam" id="1.20.1250.20:FF:000082">
    <property type="entry name" value="MFS multidrug transporter, putative"/>
    <property type="match status" value="1"/>
</dbReference>
<evidence type="ECO:0000256" key="5">
    <source>
        <dbReference type="SAM" id="Phobius"/>
    </source>
</evidence>
<feature type="transmembrane region" description="Helical" evidence="5">
    <location>
        <begin position="75"/>
        <end position="94"/>
    </location>
</feature>
<dbReference type="Proteomes" id="UP000305067">
    <property type="component" value="Unassembled WGS sequence"/>
</dbReference>
<feature type="transmembrane region" description="Helical" evidence="5">
    <location>
        <begin position="106"/>
        <end position="122"/>
    </location>
</feature>
<dbReference type="AlphaFoldDB" id="A0A5C3QE54"/>
<keyword evidence="4 5" id="KW-0472">Membrane</keyword>
<dbReference type="GO" id="GO:0005886">
    <property type="term" value="C:plasma membrane"/>
    <property type="evidence" value="ECO:0007669"/>
    <property type="project" value="TreeGrafter"/>
</dbReference>
<evidence type="ECO:0000313" key="8">
    <source>
        <dbReference type="Proteomes" id="UP000305067"/>
    </source>
</evidence>
<keyword evidence="3 5" id="KW-1133">Transmembrane helix</keyword>
<protein>
    <submittedName>
        <fullName evidence="7">Major facilitator superfamily domain-containing protein</fullName>
    </submittedName>
</protein>
<keyword evidence="8" id="KW-1185">Reference proteome</keyword>
<evidence type="ECO:0000256" key="3">
    <source>
        <dbReference type="ARBA" id="ARBA00022989"/>
    </source>
</evidence>
<evidence type="ECO:0000313" key="7">
    <source>
        <dbReference type="EMBL" id="TFK99981.1"/>
    </source>
</evidence>
<organism evidence="7 8">
    <name type="scientific">Pterulicium gracile</name>
    <dbReference type="NCBI Taxonomy" id="1884261"/>
    <lineage>
        <taxon>Eukaryota</taxon>
        <taxon>Fungi</taxon>
        <taxon>Dikarya</taxon>
        <taxon>Basidiomycota</taxon>
        <taxon>Agaricomycotina</taxon>
        <taxon>Agaricomycetes</taxon>
        <taxon>Agaricomycetidae</taxon>
        <taxon>Agaricales</taxon>
        <taxon>Pleurotineae</taxon>
        <taxon>Pterulaceae</taxon>
        <taxon>Pterulicium</taxon>
    </lineage>
</organism>
<dbReference type="GO" id="GO:0022857">
    <property type="term" value="F:transmembrane transporter activity"/>
    <property type="evidence" value="ECO:0007669"/>
    <property type="project" value="InterPro"/>
</dbReference>
<feature type="transmembrane region" description="Helical" evidence="5">
    <location>
        <begin position="41"/>
        <end position="63"/>
    </location>
</feature>
<feature type="transmembrane region" description="Helical" evidence="5">
    <location>
        <begin position="308"/>
        <end position="327"/>
    </location>
</feature>
<dbReference type="InterPro" id="IPR036259">
    <property type="entry name" value="MFS_trans_sf"/>
</dbReference>
<dbReference type="SUPFAM" id="SSF103473">
    <property type="entry name" value="MFS general substrate transporter"/>
    <property type="match status" value="1"/>
</dbReference>
<feature type="transmembrane region" description="Helical" evidence="5">
    <location>
        <begin position="202"/>
        <end position="223"/>
    </location>
</feature>
<dbReference type="EMBL" id="ML178831">
    <property type="protein sequence ID" value="TFK99981.1"/>
    <property type="molecule type" value="Genomic_DNA"/>
</dbReference>
<dbReference type="Pfam" id="PF07690">
    <property type="entry name" value="MFS_1"/>
    <property type="match status" value="1"/>
</dbReference>
<feature type="transmembrane region" description="Helical" evidence="5">
    <location>
        <begin position="416"/>
        <end position="434"/>
    </location>
</feature>
<feature type="transmembrane region" description="Helical" evidence="5">
    <location>
        <begin position="440"/>
        <end position="461"/>
    </location>
</feature>
<dbReference type="OrthoDB" id="3561359at2759"/>
<evidence type="ECO:0000256" key="1">
    <source>
        <dbReference type="ARBA" id="ARBA00004141"/>
    </source>
</evidence>
<evidence type="ECO:0000256" key="2">
    <source>
        <dbReference type="ARBA" id="ARBA00022692"/>
    </source>
</evidence>
<accession>A0A5C3QE54</accession>
<evidence type="ECO:0000259" key="6">
    <source>
        <dbReference type="PROSITE" id="PS50850"/>
    </source>
</evidence>
<feature type="domain" description="Major facilitator superfamily (MFS) profile" evidence="6">
    <location>
        <begin position="41"/>
        <end position="465"/>
    </location>
</feature>
<dbReference type="InterPro" id="IPR020846">
    <property type="entry name" value="MFS_dom"/>
</dbReference>
<dbReference type="PANTHER" id="PTHR23502:SF7">
    <property type="entry name" value="DRUG_PROTON ANTIPORTER YHK8-RELATED"/>
    <property type="match status" value="1"/>
</dbReference>
<gene>
    <name evidence="7" type="ORF">BDV98DRAFT_509932</name>
</gene>
<reference evidence="7 8" key="1">
    <citation type="journal article" date="2019" name="Nat. Ecol. Evol.">
        <title>Megaphylogeny resolves global patterns of mushroom evolution.</title>
        <authorList>
            <person name="Varga T."/>
            <person name="Krizsan K."/>
            <person name="Foldi C."/>
            <person name="Dima B."/>
            <person name="Sanchez-Garcia M."/>
            <person name="Sanchez-Ramirez S."/>
            <person name="Szollosi G.J."/>
            <person name="Szarkandi J.G."/>
            <person name="Papp V."/>
            <person name="Albert L."/>
            <person name="Andreopoulos W."/>
            <person name="Angelini C."/>
            <person name="Antonin V."/>
            <person name="Barry K.W."/>
            <person name="Bougher N.L."/>
            <person name="Buchanan P."/>
            <person name="Buyck B."/>
            <person name="Bense V."/>
            <person name="Catcheside P."/>
            <person name="Chovatia M."/>
            <person name="Cooper J."/>
            <person name="Damon W."/>
            <person name="Desjardin D."/>
            <person name="Finy P."/>
            <person name="Geml J."/>
            <person name="Haridas S."/>
            <person name="Hughes K."/>
            <person name="Justo A."/>
            <person name="Karasinski D."/>
            <person name="Kautmanova I."/>
            <person name="Kiss B."/>
            <person name="Kocsube S."/>
            <person name="Kotiranta H."/>
            <person name="LaButti K.M."/>
            <person name="Lechner B.E."/>
            <person name="Liimatainen K."/>
            <person name="Lipzen A."/>
            <person name="Lukacs Z."/>
            <person name="Mihaltcheva S."/>
            <person name="Morgado L.N."/>
            <person name="Niskanen T."/>
            <person name="Noordeloos M.E."/>
            <person name="Ohm R.A."/>
            <person name="Ortiz-Santana B."/>
            <person name="Ovrebo C."/>
            <person name="Racz N."/>
            <person name="Riley R."/>
            <person name="Savchenko A."/>
            <person name="Shiryaev A."/>
            <person name="Soop K."/>
            <person name="Spirin V."/>
            <person name="Szebenyi C."/>
            <person name="Tomsovsky M."/>
            <person name="Tulloss R.E."/>
            <person name="Uehling J."/>
            <person name="Grigoriev I.V."/>
            <person name="Vagvolgyi C."/>
            <person name="Papp T."/>
            <person name="Martin F.M."/>
            <person name="Miettinen O."/>
            <person name="Hibbett D.S."/>
            <person name="Nagy L.G."/>
        </authorList>
    </citation>
    <scope>NUCLEOTIDE SEQUENCE [LARGE SCALE GENOMIC DNA]</scope>
    <source>
        <strain evidence="7 8">CBS 309.79</strain>
    </source>
</reference>
<sequence length="480" mass="52740">MSLNLTLTDEAELKRYDPLFQVTLEDREPPQTWPGWRKWTIAFVVSSSGFCVTCLSSIASMTVVPISNDFQVPRVVATLGITLFVQGLGLGPLLIGPLSEVYGRNITYRVSYALLILFSFGVTFSPNIAVFLVFRFITGLCGSAFLSVAGGTMSDLFVDEQVAMPMALFTVATFCGPIAGPLMGGFINQNLHWRWTYRIMQIWSFGQFIMLLLIPETFTPVLLKKKARRLRKTEKRPYWAPTEAVDYSLKQAIIFSCKTPFKLLMYERMVLVLDIWSALILGILYLSFQSFPIVFQEGHGFSVSQQGMTFLGIGFGMVSGVGVQALIQRRARRIAKQYDGKPPPETRLFGGQIGGVLIAVSLFTLAFTTPSRVHWIAPIIASVPFGTGAALAYVSTFTYLVTAYRPIAASAMASNSAVRSTFGGVFPLFATAMYRSMGTVGATLFLAALAGVMAPAPFLFAKYGARLRSKSRFAVQSDVI</sequence>
<feature type="transmembrane region" description="Helical" evidence="5">
    <location>
        <begin position="162"/>
        <end position="182"/>
    </location>
</feature>
<dbReference type="PROSITE" id="PS50850">
    <property type="entry name" value="MFS"/>
    <property type="match status" value="1"/>
</dbReference>
<proteinExistence type="predicted"/>
<evidence type="ECO:0000256" key="4">
    <source>
        <dbReference type="ARBA" id="ARBA00023136"/>
    </source>
</evidence>
<feature type="transmembrane region" description="Helical" evidence="5">
    <location>
        <begin position="375"/>
        <end position="404"/>
    </location>
</feature>
<name>A0A5C3QE54_9AGAR</name>
<dbReference type="PANTHER" id="PTHR23502">
    <property type="entry name" value="MAJOR FACILITATOR SUPERFAMILY"/>
    <property type="match status" value="1"/>
</dbReference>
<feature type="transmembrane region" description="Helical" evidence="5">
    <location>
        <begin position="128"/>
        <end position="150"/>
    </location>
</feature>
<keyword evidence="2 5" id="KW-0812">Transmembrane</keyword>
<feature type="transmembrane region" description="Helical" evidence="5">
    <location>
        <begin position="348"/>
        <end position="369"/>
    </location>
</feature>
<comment type="subcellular location">
    <subcellularLocation>
        <location evidence="1">Membrane</location>
        <topology evidence="1">Multi-pass membrane protein</topology>
    </subcellularLocation>
</comment>
<dbReference type="STRING" id="1884261.A0A5C3QE54"/>
<feature type="transmembrane region" description="Helical" evidence="5">
    <location>
        <begin position="269"/>
        <end position="288"/>
    </location>
</feature>